<dbReference type="SUPFAM" id="SSF52743">
    <property type="entry name" value="Subtilisin-like"/>
    <property type="match status" value="1"/>
</dbReference>
<evidence type="ECO:0000256" key="3">
    <source>
        <dbReference type="ARBA" id="ARBA00022723"/>
    </source>
</evidence>
<keyword evidence="3" id="KW-0479">Metal-binding</keyword>
<dbReference type="EMBL" id="JAHZIJ010000001">
    <property type="protein sequence ID" value="MBW7473521.1"/>
    <property type="molecule type" value="Genomic_DNA"/>
</dbReference>
<dbReference type="InterPro" id="IPR023827">
    <property type="entry name" value="Peptidase_S8_Asp-AS"/>
</dbReference>
<dbReference type="PROSITE" id="PS00138">
    <property type="entry name" value="SUBTILASE_SER"/>
    <property type="match status" value="1"/>
</dbReference>
<evidence type="ECO:0000259" key="8">
    <source>
        <dbReference type="Pfam" id="PF00082"/>
    </source>
</evidence>
<dbReference type="InterPro" id="IPR036852">
    <property type="entry name" value="Peptidase_S8/S53_dom_sf"/>
</dbReference>
<evidence type="ECO:0000313" key="9">
    <source>
        <dbReference type="EMBL" id="MBW7473521.1"/>
    </source>
</evidence>
<evidence type="ECO:0000256" key="1">
    <source>
        <dbReference type="ARBA" id="ARBA00011073"/>
    </source>
</evidence>
<accession>A0ABS7D0Z3</accession>
<name>A0ABS7D0Z3_9BACL</name>
<gene>
    <name evidence="9" type="ORF">K0T92_02030</name>
</gene>
<dbReference type="RefSeq" id="WP_219870742.1">
    <property type="nucleotide sequence ID" value="NZ_JAHZIJ010000001.1"/>
</dbReference>
<evidence type="ECO:0000313" key="10">
    <source>
        <dbReference type="Proteomes" id="UP000812277"/>
    </source>
</evidence>
<dbReference type="Pfam" id="PF00082">
    <property type="entry name" value="Peptidase_S8"/>
    <property type="match status" value="1"/>
</dbReference>
<comment type="similarity">
    <text evidence="1 6 7">Belongs to the peptidase S8 family.</text>
</comment>
<dbReference type="CDD" id="cd07477">
    <property type="entry name" value="Peptidases_S8_Subtilisin_subset"/>
    <property type="match status" value="1"/>
</dbReference>
<organism evidence="9 10">
    <name type="scientific">Paenibacillus oenotherae</name>
    <dbReference type="NCBI Taxonomy" id="1435645"/>
    <lineage>
        <taxon>Bacteria</taxon>
        <taxon>Bacillati</taxon>
        <taxon>Bacillota</taxon>
        <taxon>Bacilli</taxon>
        <taxon>Bacillales</taxon>
        <taxon>Paenibacillaceae</taxon>
        <taxon>Paenibacillus</taxon>
    </lineage>
</organism>
<keyword evidence="4 6" id="KW-0378">Hydrolase</keyword>
<protein>
    <submittedName>
        <fullName evidence="9">S8 family peptidase</fullName>
    </submittedName>
</protein>
<feature type="active site" description="Charge relay system" evidence="6">
    <location>
        <position position="173"/>
    </location>
</feature>
<keyword evidence="5 6" id="KW-0720">Serine protease</keyword>
<dbReference type="InterPro" id="IPR022398">
    <property type="entry name" value="Peptidase_S8_His-AS"/>
</dbReference>
<keyword evidence="2 6" id="KW-0645">Protease</keyword>
<feature type="domain" description="Peptidase S8/S53" evidence="8">
    <location>
        <begin position="164"/>
        <end position="405"/>
    </location>
</feature>
<feature type="active site" description="Charge relay system" evidence="6">
    <location>
        <position position="202"/>
    </location>
</feature>
<dbReference type="PROSITE" id="PS51892">
    <property type="entry name" value="SUBTILASE"/>
    <property type="match status" value="1"/>
</dbReference>
<evidence type="ECO:0000256" key="2">
    <source>
        <dbReference type="ARBA" id="ARBA00022670"/>
    </source>
</evidence>
<dbReference type="PANTHER" id="PTHR43806">
    <property type="entry name" value="PEPTIDASE S8"/>
    <property type="match status" value="1"/>
</dbReference>
<dbReference type="InterPro" id="IPR023828">
    <property type="entry name" value="Peptidase_S8_Ser-AS"/>
</dbReference>
<comment type="caution">
    <text evidence="9">The sequence shown here is derived from an EMBL/GenBank/DDBJ whole genome shotgun (WGS) entry which is preliminary data.</text>
</comment>
<dbReference type="PRINTS" id="PR00723">
    <property type="entry name" value="SUBTILISIN"/>
</dbReference>
<evidence type="ECO:0000256" key="7">
    <source>
        <dbReference type="RuleBase" id="RU003355"/>
    </source>
</evidence>
<dbReference type="InterPro" id="IPR050131">
    <property type="entry name" value="Peptidase_S8_subtilisin-like"/>
</dbReference>
<proteinExistence type="inferred from homology"/>
<keyword evidence="10" id="KW-1185">Reference proteome</keyword>
<evidence type="ECO:0000256" key="5">
    <source>
        <dbReference type="ARBA" id="ARBA00022825"/>
    </source>
</evidence>
<dbReference type="InterPro" id="IPR015500">
    <property type="entry name" value="Peptidase_S8_subtilisin-rel"/>
</dbReference>
<reference evidence="9 10" key="1">
    <citation type="submission" date="2021-07" db="EMBL/GenBank/DDBJ databases">
        <title>Paenibacillus radiodurans sp. nov., isolated from the southeastern edge of Tengger Desert.</title>
        <authorList>
            <person name="Zhang G."/>
        </authorList>
    </citation>
    <scope>NUCLEOTIDE SEQUENCE [LARGE SCALE GENOMIC DNA]</scope>
    <source>
        <strain evidence="9 10">DT7-4</strain>
    </source>
</reference>
<dbReference type="InterPro" id="IPR034202">
    <property type="entry name" value="Subtilisin_Carlsberg-like"/>
</dbReference>
<dbReference type="InterPro" id="IPR000209">
    <property type="entry name" value="Peptidase_S8/S53_dom"/>
</dbReference>
<feature type="active site" description="Charge relay system" evidence="6">
    <location>
        <position position="358"/>
    </location>
</feature>
<dbReference type="PROSITE" id="PS00136">
    <property type="entry name" value="SUBTILASE_ASP"/>
    <property type="match status" value="1"/>
</dbReference>
<sequence>MKRVERLLLHCSSGTVSGQHTVRQIIGFKTQSNYKRCIKELSRHGIKPVKSIRQSRVISCLLDGRRTEQLQSLKNHPHVKYVEPDLKISSHGLSPAFIAPPSAAKAKRTNSRPLHCTAATSTYNRASRPLLLPPIFSNSATISKEITWNINRIQAPDVWASTCGEGVGIAIIDTGIASHPDLQIAGGVNTIDGSSYQDDNGHGTHVAGTAAALGTNGNIAGTAPKASLYAVKALDADGAGYVSDIIAGIDWCIKKKIKVINMSLGLQNATSAALRDAVQRAYKQGIVIVASAGNSGPNSGTIDEPASYSETIAVAASTIANGIADFSSRGSGIDIAAPGSIIRSTWLKNGYQVLSGTSMACPHAAGSAALILAKEPNLTPAQVAERLRSSALTLPGYVAQSQGSGLLQIADAMSKKNTNAAARRKRILQRRAGSRR</sequence>
<dbReference type="PROSITE" id="PS00137">
    <property type="entry name" value="SUBTILASE_HIS"/>
    <property type="match status" value="1"/>
</dbReference>
<evidence type="ECO:0000256" key="6">
    <source>
        <dbReference type="PROSITE-ProRule" id="PRU01240"/>
    </source>
</evidence>
<evidence type="ECO:0000256" key="4">
    <source>
        <dbReference type="ARBA" id="ARBA00022801"/>
    </source>
</evidence>
<dbReference type="Gene3D" id="3.40.50.200">
    <property type="entry name" value="Peptidase S8/S53 domain"/>
    <property type="match status" value="1"/>
</dbReference>
<dbReference type="PANTHER" id="PTHR43806:SF11">
    <property type="entry name" value="CEREVISIN-RELATED"/>
    <property type="match status" value="1"/>
</dbReference>
<dbReference type="Proteomes" id="UP000812277">
    <property type="component" value="Unassembled WGS sequence"/>
</dbReference>